<proteinExistence type="predicted"/>
<dbReference type="InterPro" id="IPR009061">
    <property type="entry name" value="DNA-bd_dom_put_sf"/>
</dbReference>
<dbReference type="GO" id="GO:0006355">
    <property type="term" value="P:regulation of DNA-templated transcription"/>
    <property type="evidence" value="ECO:0007669"/>
    <property type="project" value="InterPro"/>
</dbReference>
<comment type="caution">
    <text evidence="2">The sequence shown here is derived from an EMBL/GenBank/DDBJ whole genome shotgun (WGS) entry which is preliminary data.</text>
</comment>
<feature type="domain" description="HTH merR-type" evidence="1">
    <location>
        <begin position="20"/>
        <end position="89"/>
    </location>
</feature>
<dbReference type="EMBL" id="DROM01000242">
    <property type="protein sequence ID" value="HHH13362.1"/>
    <property type="molecule type" value="Genomic_DNA"/>
</dbReference>
<dbReference type="Gene3D" id="1.10.1660.10">
    <property type="match status" value="1"/>
</dbReference>
<evidence type="ECO:0000313" key="2">
    <source>
        <dbReference type="EMBL" id="HHH13362.1"/>
    </source>
</evidence>
<dbReference type="Pfam" id="PF13591">
    <property type="entry name" value="MerR_2"/>
    <property type="match status" value="1"/>
</dbReference>
<gene>
    <name evidence="2" type="ORF">ENJ98_03930</name>
</gene>
<dbReference type="Proteomes" id="UP000886100">
    <property type="component" value="Unassembled WGS sequence"/>
</dbReference>
<dbReference type="GO" id="GO:0003677">
    <property type="term" value="F:DNA binding"/>
    <property type="evidence" value="ECO:0007669"/>
    <property type="project" value="InterPro"/>
</dbReference>
<sequence length="106" mass="12042">MSERKEKVLEGVLLDEVYNLTLAELSRACGMHAEWLAELVEEGILEPSGRSPYEWRFPAPALQRARVVRNLQRDLGVNLAGAALVLDLLDEVERLRARLRRFEPGC</sequence>
<reference evidence="2" key="1">
    <citation type="journal article" date="2020" name="mSystems">
        <title>Genome- and Community-Level Interaction Insights into Carbon Utilization and Element Cycling Functions of Hydrothermarchaeota in Hydrothermal Sediment.</title>
        <authorList>
            <person name="Zhou Z."/>
            <person name="Liu Y."/>
            <person name="Xu W."/>
            <person name="Pan J."/>
            <person name="Luo Z.H."/>
            <person name="Li M."/>
        </authorList>
    </citation>
    <scope>NUCLEOTIDE SEQUENCE [LARGE SCALE GENOMIC DNA]</scope>
    <source>
        <strain evidence="2">HyVt-535</strain>
    </source>
</reference>
<evidence type="ECO:0000259" key="1">
    <source>
        <dbReference type="SMART" id="SM00422"/>
    </source>
</evidence>
<dbReference type="AlphaFoldDB" id="A0A7C5MZM8"/>
<protein>
    <submittedName>
        <fullName evidence="2">MerR family transcriptional regulator</fullName>
    </submittedName>
</protein>
<dbReference type="SUPFAM" id="SSF46955">
    <property type="entry name" value="Putative DNA-binding domain"/>
    <property type="match status" value="1"/>
</dbReference>
<dbReference type="SMART" id="SM00422">
    <property type="entry name" value="HTH_MERR"/>
    <property type="match status" value="1"/>
</dbReference>
<accession>A0A7C5MZM8</accession>
<dbReference type="InterPro" id="IPR000551">
    <property type="entry name" value="MerR-type_HTH_dom"/>
</dbReference>
<organism evidence="2">
    <name type="scientific">Thiolapillus brandeum</name>
    <dbReference type="NCBI Taxonomy" id="1076588"/>
    <lineage>
        <taxon>Bacteria</taxon>
        <taxon>Pseudomonadati</taxon>
        <taxon>Pseudomonadota</taxon>
        <taxon>Gammaproteobacteria</taxon>
        <taxon>Chromatiales</taxon>
        <taxon>Sedimenticolaceae</taxon>
        <taxon>Thiolapillus</taxon>
    </lineage>
</organism>
<name>A0A7C5MZM8_9GAMM</name>